<feature type="transmembrane region" description="Helical" evidence="1">
    <location>
        <begin position="12"/>
        <end position="33"/>
    </location>
</feature>
<keyword evidence="1" id="KW-0472">Membrane</keyword>
<dbReference type="PANTHER" id="PTHR34219:SF4">
    <property type="entry name" value="PEPSY DOMAIN-CONTAINING PROTEIN"/>
    <property type="match status" value="1"/>
</dbReference>
<dbReference type="Proteomes" id="UP001596303">
    <property type="component" value="Unassembled WGS sequence"/>
</dbReference>
<evidence type="ECO:0000256" key="1">
    <source>
        <dbReference type="SAM" id="Phobius"/>
    </source>
</evidence>
<feature type="transmembrane region" description="Helical" evidence="1">
    <location>
        <begin position="141"/>
        <end position="165"/>
    </location>
</feature>
<name>A0ABW1S668_9PROT</name>
<feature type="transmembrane region" description="Helical" evidence="1">
    <location>
        <begin position="351"/>
        <end position="371"/>
    </location>
</feature>
<evidence type="ECO:0000313" key="2">
    <source>
        <dbReference type="EMBL" id="MFC6197036.1"/>
    </source>
</evidence>
<feature type="transmembrane region" description="Helical" evidence="1">
    <location>
        <begin position="186"/>
        <end position="218"/>
    </location>
</feature>
<reference evidence="3" key="1">
    <citation type="journal article" date="2019" name="Int. J. Syst. Evol. Microbiol.">
        <title>The Global Catalogue of Microorganisms (GCM) 10K type strain sequencing project: providing services to taxonomists for standard genome sequencing and annotation.</title>
        <authorList>
            <consortium name="The Broad Institute Genomics Platform"/>
            <consortium name="The Broad Institute Genome Sequencing Center for Infectious Disease"/>
            <person name="Wu L."/>
            <person name="Ma J."/>
        </authorList>
    </citation>
    <scope>NUCLEOTIDE SEQUENCE [LARGE SCALE GENOMIC DNA]</scope>
    <source>
        <strain evidence="3">CGMCC-1.15741</strain>
    </source>
</reference>
<dbReference type="InterPro" id="IPR005625">
    <property type="entry name" value="PepSY-ass_TM"/>
</dbReference>
<dbReference type="Pfam" id="PF03929">
    <property type="entry name" value="PepSY_TM"/>
    <property type="match status" value="1"/>
</dbReference>
<gene>
    <name evidence="2" type="ORF">ACFQDM_03055</name>
</gene>
<feature type="transmembrane region" description="Helical" evidence="1">
    <location>
        <begin position="454"/>
        <end position="472"/>
    </location>
</feature>
<keyword evidence="3" id="KW-1185">Reference proteome</keyword>
<comment type="caution">
    <text evidence="2">The sequence shown here is derived from an EMBL/GenBank/DDBJ whole genome shotgun (WGS) entry which is preliminary data.</text>
</comment>
<keyword evidence="1" id="KW-1133">Transmembrane helix</keyword>
<proteinExistence type="predicted"/>
<protein>
    <submittedName>
        <fullName evidence="2">PepSY-associated TM helix domain-containing protein</fullName>
    </submittedName>
</protein>
<feature type="transmembrane region" description="Helical" evidence="1">
    <location>
        <begin position="391"/>
        <end position="409"/>
    </location>
</feature>
<organism evidence="2 3">
    <name type="scientific">Ponticaulis profundi</name>
    <dbReference type="NCBI Taxonomy" id="2665222"/>
    <lineage>
        <taxon>Bacteria</taxon>
        <taxon>Pseudomonadati</taxon>
        <taxon>Pseudomonadota</taxon>
        <taxon>Alphaproteobacteria</taxon>
        <taxon>Hyphomonadales</taxon>
        <taxon>Hyphomonadaceae</taxon>
        <taxon>Ponticaulis</taxon>
    </lineage>
</organism>
<dbReference type="EMBL" id="JBHSSW010000003">
    <property type="protein sequence ID" value="MFC6197036.1"/>
    <property type="molecule type" value="Genomic_DNA"/>
</dbReference>
<feature type="transmembrane region" description="Helical" evidence="1">
    <location>
        <begin position="429"/>
        <end position="447"/>
    </location>
</feature>
<sequence length="536" mass="60281">MSTRITKSFRDSMGWLHTWLGLGLSAVLFAVFWTGTLTVFDREIDQWMIPELRFPASETVSIDEAVLPRLDDINPAVGSEFWVAPPRDRIPAIRLYYEDQSGHTREDFLDPQTGATLDLTDSHAGSEFFFHFHYMLHMPGILGYLVVGIAAMGMLILIISGLFIHRKIFQEFFTFRPKTRTRRASLDFHNLTAMVGLPLHFLLPLSGLVIFATVYFPWPISVPYEGNLRAYNAQIEGYAQHHIDLADRPGAPVTSLDRFYNRAEEIWRAEEGSATSEPEWMGIFNYGDANTYVFAERYFPSRRVAIGPDQISFDPQTGEVLNRFSPKTIHHAMNWLEGLHWIQFDHWPLRWLYFFGGLTGCAMIGSGLIFWMHSRIRKGMSDPFSIRFIRALSVSAICGVILASAAFMISNRLIPKSISLDVHRHDLEIWAFFAVWIVSTLHACLRGKAAWHEQSFAIGVLALMAVGLNWLTTGDHLITSMTSGLWAVAGVDLMLILTSILAGYFALRLSKAFATSAGPDASGAASALPDRPAEQN</sequence>
<feature type="transmembrane region" description="Helical" evidence="1">
    <location>
        <begin position="484"/>
        <end position="507"/>
    </location>
</feature>
<dbReference type="RefSeq" id="WP_377375279.1">
    <property type="nucleotide sequence ID" value="NZ_JBHSSW010000003.1"/>
</dbReference>
<keyword evidence="1" id="KW-0812">Transmembrane</keyword>
<evidence type="ECO:0000313" key="3">
    <source>
        <dbReference type="Proteomes" id="UP001596303"/>
    </source>
</evidence>
<dbReference type="PANTHER" id="PTHR34219">
    <property type="entry name" value="IRON-REGULATED INNER MEMBRANE PROTEIN-RELATED"/>
    <property type="match status" value="1"/>
</dbReference>
<accession>A0ABW1S668</accession>